<evidence type="ECO:0000256" key="2">
    <source>
        <dbReference type="ARBA" id="ARBA00023004"/>
    </source>
</evidence>
<sequence length="412" mass="44387">MAEVVAAAWATEEVVATGLQLGVASYVMAKPTMPIKATWSQIATTDDEASRAYIFGGWTSRASIASTDIHSISLATSTAEYQVLPAIPANEGGPTPSARTNHAACALGNRIVVYGGCNANGHLVDNDNGLWVYDTEKLSWDRLEPASHPERCPPQRSDAKLFQHDGNIILFGGKGSSGSALADVWHFDCSTKTWNQLPSAPVATTSAALFGDILYLISGSDNLSSRVHILEVKLYSQQPLTWKTLSFPTNPLTPGPKPRENGGLVPITTGHGRNYLLYFLGDRRDFPSKIGDGETLLNEDVAPAQWSDMWTFQLPSSDVDFKATTALNEAIKPAKIKDYIRTKLGVDTGDSSWAEVEVQPPGDIQGHEGKLHPGPRSHFGYCQAADGRSVVIWGGLDAKGQEQGDGWAIQLQ</sequence>
<dbReference type="AlphaFoldDB" id="M7SU03"/>
<dbReference type="SUPFAM" id="SSF117281">
    <property type="entry name" value="Kelch motif"/>
    <property type="match status" value="1"/>
</dbReference>
<dbReference type="Pfam" id="PF24681">
    <property type="entry name" value="Kelch_KLHDC2_KLHL20_DRC7"/>
    <property type="match status" value="1"/>
</dbReference>
<evidence type="ECO:0000256" key="1">
    <source>
        <dbReference type="ARBA" id="ARBA00022737"/>
    </source>
</evidence>
<keyword evidence="4" id="KW-1185">Reference proteome</keyword>
<protein>
    <submittedName>
        <fullName evidence="3">Putative kelch domain-containing protein</fullName>
    </submittedName>
</protein>
<keyword evidence="2" id="KW-0408">Iron</keyword>
<dbReference type="Proteomes" id="UP000012174">
    <property type="component" value="Unassembled WGS sequence"/>
</dbReference>
<evidence type="ECO:0000313" key="4">
    <source>
        <dbReference type="Proteomes" id="UP000012174"/>
    </source>
</evidence>
<proteinExistence type="predicted"/>
<accession>M7SU03</accession>
<dbReference type="OMA" id="TQFSDTW"/>
<dbReference type="HOGENOM" id="CLU_632491_0_0_1"/>
<organism evidence="3 4">
    <name type="scientific">Eutypa lata (strain UCR-EL1)</name>
    <name type="common">Grapevine dieback disease fungus</name>
    <name type="synonym">Eutypa armeniacae</name>
    <dbReference type="NCBI Taxonomy" id="1287681"/>
    <lineage>
        <taxon>Eukaryota</taxon>
        <taxon>Fungi</taxon>
        <taxon>Dikarya</taxon>
        <taxon>Ascomycota</taxon>
        <taxon>Pezizomycotina</taxon>
        <taxon>Sordariomycetes</taxon>
        <taxon>Xylariomycetidae</taxon>
        <taxon>Xylariales</taxon>
        <taxon>Diatrypaceae</taxon>
        <taxon>Eutypa</taxon>
    </lineage>
</organism>
<reference evidence="4" key="1">
    <citation type="journal article" date="2013" name="Genome Announc.">
        <title>Draft genome sequence of the grapevine dieback fungus Eutypa lata UCR-EL1.</title>
        <authorList>
            <person name="Blanco-Ulate B."/>
            <person name="Rolshausen P.E."/>
            <person name="Cantu D."/>
        </authorList>
    </citation>
    <scope>NUCLEOTIDE SEQUENCE [LARGE SCALE GENOMIC DNA]</scope>
    <source>
        <strain evidence="4">UCR-EL1</strain>
    </source>
</reference>
<dbReference type="EMBL" id="KB705980">
    <property type="protein sequence ID" value="EMR70024.1"/>
    <property type="molecule type" value="Genomic_DNA"/>
</dbReference>
<evidence type="ECO:0000313" key="3">
    <source>
        <dbReference type="EMBL" id="EMR70024.1"/>
    </source>
</evidence>
<name>M7SU03_EUTLA</name>
<dbReference type="PANTHER" id="PTHR47435">
    <property type="entry name" value="KELCH REPEAT PROTEIN (AFU_ORTHOLOGUE AFUA_5G12780)"/>
    <property type="match status" value="1"/>
</dbReference>
<dbReference type="eggNOG" id="KOG0379">
    <property type="taxonomic scope" value="Eukaryota"/>
</dbReference>
<dbReference type="GO" id="GO:0019760">
    <property type="term" value="P:glucosinolate metabolic process"/>
    <property type="evidence" value="ECO:0007669"/>
    <property type="project" value="UniProtKB-ARBA"/>
</dbReference>
<dbReference type="KEGG" id="ela:UCREL1_2947"/>
<dbReference type="InterPro" id="IPR015915">
    <property type="entry name" value="Kelch-typ_b-propeller"/>
</dbReference>
<dbReference type="Gene3D" id="2.120.10.80">
    <property type="entry name" value="Kelch-type beta propeller"/>
    <property type="match status" value="1"/>
</dbReference>
<dbReference type="OrthoDB" id="10250130at2759"/>
<keyword evidence="1" id="KW-0677">Repeat</keyword>
<dbReference type="PANTHER" id="PTHR47435:SF10">
    <property type="entry name" value="TIP ELONGATION ABERRANT PROTEIN 3"/>
    <property type="match status" value="1"/>
</dbReference>
<gene>
    <name evidence="3" type="ORF">UCREL1_2947</name>
</gene>